<keyword evidence="8" id="KW-1185">Reference proteome</keyword>
<feature type="transmembrane region" description="Helical" evidence="6">
    <location>
        <begin position="413"/>
        <end position="435"/>
    </location>
</feature>
<feature type="transmembrane region" description="Helical" evidence="6">
    <location>
        <begin position="447"/>
        <end position="466"/>
    </location>
</feature>
<comment type="caution">
    <text evidence="7">The sequence shown here is derived from an EMBL/GenBank/DDBJ whole genome shotgun (WGS) entry which is preliminary data.</text>
</comment>
<dbReference type="InterPro" id="IPR050833">
    <property type="entry name" value="Poly_Biosynth_Transport"/>
</dbReference>
<evidence type="ECO:0000256" key="2">
    <source>
        <dbReference type="ARBA" id="ARBA00022475"/>
    </source>
</evidence>
<comment type="subcellular location">
    <subcellularLocation>
        <location evidence="1">Cell membrane</location>
        <topology evidence="1">Multi-pass membrane protein</topology>
    </subcellularLocation>
</comment>
<evidence type="ECO:0000313" key="8">
    <source>
        <dbReference type="Proteomes" id="UP001589836"/>
    </source>
</evidence>
<keyword evidence="5 6" id="KW-0472">Membrane</keyword>
<dbReference type="EMBL" id="JBHLTP010000020">
    <property type="protein sequence ID" value="MFC0525647.1"/>
    <property type="molecule type" value="Genomic_DNA"/>
</dbReference>
<feature type="transmembrane region" description="Helical" evidence="6">
    <location>
        <begin position="387"/>
        <end position="407"/>
    </location>
</feature>
<gene>
    <name evidence="7" type="ORF">ACFFGV_18885</name>
</gene>
<evidence type="ECO:0000256" key="4">
    <source>
        <dbReference type="ARBA" id="ARBA00022989"/>
    </source>
</evidence>
<evidence type="ECO:0000256" key="6">
    <source>
        <dbReference type="SAM" id="Phobius"/>
    </source>
</evidence>
<accession>A0ABV6LTL1</accession>
<dbReference type="PANTHER" id="PTHR30250">
    <property type="entry name" value="PST FAMILY PREDICTED COLANIC ACID TRANSPORTER"/>
    <property type="match status" value="1"/>
</dbReference>
<dbReference type="RefSeq" id="WP_377351190.1">
    <property type="nucleotide sequence ID" value="NZ_JBHLTP010000020.1"/>
</dbReference>
<keyword evidence="3 6" id="KW-0812">Transmembrane</keyword>
<evidence type="ECO:0000256" key="3">
    <source>
        <dbReference type="ARBA" id="ARBA00022692"/>
    </source>
</evidence>
<feature type="transmembrane region" description="Helical" evidence="6">
    <location>
        <begin position="358"/>
        <end position="375"/>
    </location>
</feature>
<feature type="transmembrane region" description="Helical" evidence="6">
    <location>
        <begin position="323"/>
        <end position="346"/>
    </location>
</feature>
<feature type="transmembrane region" description="Helical" evidence="6">
    <location>
        <begin position="229"/>
        <end position="249"/>
    </location>
</feature>
<dbReference type="PANTHER" id="PTHR30250:SF29">
    <property type="entry name" value="POLYSACCHARIDE BIOSYNTHESIS PROTEIN C-TERMINAL DOMAIN-CONTAINING PROTEIN"/>
    <property type="match status" value="1"/>
</dbReference>
<keyword evidence="2" id="KW-1003">Cell membrane</keyword>
<dbReference type="InterPro" id="IPR002797">
    <property type="entry name" value="Polysacc_synth"/>
</dbReference>
<organism evidence="7 8">
    <name type="scientific">Pontibacillus salicampi</name>
    <dbReference type="NCBI Taxonomy" id="1449801"/>
    <lineage>
        <taxon>Bacteria</taxon>
        <taxon>Bacillati</taxon>
        <taxon>Bacillota</taxon>
        <taxon>Bacilli</taxon>
        <taxon>Bacillales</taxon>
        <taxon>Bacillaceae</taxon>
        <taxon>Pontibacillus</taxon>
    </lineage>
</organism>
<feature type="transmembrane region" description="Helical" evidence="6">
    <location>
        <begin position="188"/>
        <end position="208"/>
    </location>
</feature>
<name>A0ABV6LTL1_9BACI</name>
<keyword evidence="4 6" id="KW-1133">Transmembrane helix</keyword>
<evidence type="ECO:0000256" key="5">
    <source>
        <dbReference type="ARBA" id="ARBA00023136"/>
    </source>
</evidence>
<evidence type="ECO:0000313" key="7">
    <source>
        <dbReference type="EMBL" id="MFC0525647.1"/>
    </source>
</evidence>
<dbReference type="Proteomes" id="UP001589836">
    <property type="component" value="Unassembled WGS sequence"/>
</dbReference>
<feature type="transmembrane region" description="Helical" evidence="6">
    <location>
        <begin position="84"/>
        <end position="107"/>
    </location>
</feature>
<dbReference type="Pfam" id="PF01943">
    <property type="entry name" value="Polysacc_synt"/>
    <property type="match status" value="1"/>
</dbReference>
<dbReference type="InterPro" id="IPR024923">
    <property type="entry name" value="PG_synth_SpoVB"/>
</dbReference>
<feature type="transmembrane region" description="Helical" evidence="6">
    <location>
        <begin position="119"/>
        <end position="140"/>
    </location>
</feature>
<dbReference type="CDD" id="cd13124">
    <property type="entry name" value="MATE_SpoVB_like"/>
    <property type="match status" value="1"/>
</dbReference>
<feature type="transmembrane region" description="Helical" evidence="6">
    <location>
        <begin position="51"/>
        <end position="72"/>
    </location>
</feature>
<feature type="transmembrane region" description="Helical" evidence="6">
    <location>
        <begin position="12"/>
        <end position="31"/>
    </location>
</feature>
<sequence length="524" mass="57598">MGSNNVRQHFFKGAMLLTIAGMIGKVLSAGYRIPLQNIAGDVGFYIYQQVYPFLGMAWMISIYGFPVAISTLVAERRMLSMRGFFVPVFLLLISISLVLCGLLYGGAPFIATFMGDEGLVMPLRVSALVFLFLPFTSILRGTFQGLQDMGPTAYSQITEQLVRVVVIVLATVYLVGGGYSLYHVGAGAAFGSIVGAMVAIGVLGAFAVKRLPSSINEQRPIPFRNIIRTVFMVGLFICLNYMLLLFIQLGDALTMVAQLKDYGYSLEKAKEWKGVFDRGYPLIQLGTVIGSSFALSLVPSLTKQRLENKRAEAYADAHSAIKFSFIFSAAAAVGLVLVLPEVNVLFFNSRHGTETLQVLAVLVLFGSLALTYSSLLQGLGRMKTPAVMVLLGFVVKVFLNIWLIPMYGITGGAISSVTAIMVVWGGNALLLYRTIRVPFINSLPWKAITMSLLALISTVLAGKWVMETLFTIQTRLDYLWYTISIVSAGIFVTMLVLLRMNVFTEDELYALPFGGKLIWLWKRR</sequence>
<feature type="transmembrane region" description="Helical" evidence="6">
    <location>
        <begin position="161"/>
        <end position="182"/>
    </location>
</feature>
<feature type="transmembrane region" description="Helical" evidence="6">
    <location>
        <begin position="478"/>
        <end position="498"/>
    </location>
</feature>
<protein>
    <submittedName>
        <fullName evidence="7">Oligosaccharide flippase family protein</fullName>
    </submittedName>
</protein>
<feature type="transmembrane region" description="Helical" evidence="6">
    <location>
        <begin position="282"/>
        <end position="302"/>
    </location>
</feature>
<dbReference type="PIRSF" id="PIRSF038958">
    <property type="entry name" value="PG_synth_SpoVB"/>
    <property type="match status" value="1"/>
</dbReference>
<reference evidence="7 8" key="1">
    <citation type="submission" date="2024-09" db="EMBL/GenBank/DDBJ databases">
        <authorList>
            <person name="Sun Q."/>
            <person name="Mori K."/>
        </authorList>
    </citation>
    <scope>NUCLEOTIDE SEQUENCE [LARGE SCALE GENOMIC DNA]</scope>
    <source>
        <strain evidence="7 8">NCAIM B.02529</strain>
    </source>
</reference>
<proteinExistence type="predicted"/>
<evidence type="ECO:0000256" key="1">
    <source>
        <dbReference type="ARBA" id="ARBA00004651"/>
    </source>
</evidence>